<dbReference type="HOGENOM" id="CLU_150296_0_0_1"/>
<dbReference type="EnsemblPlants" id="OMERI03G22200.1">
    <property type="protein sequence ID" value="OMERI03G22200.1"/>
    <property type="gene ID" value="OMERI03G22200"/>
</dbReference>
<evidence type="ECO:0000256" key="1">
    <source>
        <dbReference type="SAM" id="MobiDB-lite"/>
    </source>
</evidence>
<organism evidence="2">
    <name type="scientific">Oryza meridionalis</name>
    <dbReference type="NCBI Taxonomy" id="40149"/>
    <lineage>
        <taxon>Eukaryota</taxon>
        <taxon>Viridiplantae</taxon>
        <taxon>Streptophyta</taxon>
        <taxon>Embryophyta</taxon>
        <taxon>Tracheophyta</taxon>
        <taxon>Spermatophyta</taxon>
        <taxon>Magnoliopsida</taxon>
        <taxon>Liliopsida</taxon>
        <taxon>Poales</taxon>
        <taxon>Poaceae</taxon>
        <taxon>BOP clade</taxon>
        <taxon>Oryzoideae</taxon>
        <taxon>Oryzeae</taxon>
        <taxon>Oryzinae</taxon>
        <taxon>Oryza</taxon>
    </lineage>
</organism>
<feature type="compositionally biased region" description="Basic residues" evidence="1">
    <location>
        <begin position="82"/>
        <end position="94"/>
    </location>
</feature>
<accession>A0A0E0D389</accession>
<dbReference type="Proteomes" id="UP000008021">
    <property type="component" value="Chromosome 3"/>
</dbReference>
<protein>
    <submittedName>
        <fullName evidence="2">Uncharacterized protein</fullName>
    </submittedName>
</protein>
<sequence>MHLFYAHNHLHTADDLHSHHTGPTELAGTTWTPPSSVRTGLTPGHREPPERRRIWAYVTRSGRPLKTSPPDQDEEATAGLGRVRRRRSKDRVCRRRDAPDLEIRREGEKRAGRKGEKRGGRRGGREALPPLAPPSPAASSAAST</sequence>
<evidence type="ECO:0000313" key="2">
    <source>
        <dbReference type="EnsemblPlants" id="OMERI03G22200.1"/>
    </source>
</evidence>
<feature type="compositionally biased region" description="Polar residues" evidence="1">
    <location>
        <begin position="27"/>
        <end position="39"/>
    </location>
</feature>
<evidence type="ECO:0000313" key="3">
    <source>
        <dbReference type="Proteomes" id="UP000008021"/>
    </source>
</evidence>
<name>A0A0E0D389_9ORYZ</name>
<proteinExistence type="predicted"/>
<reference evidence="2" key="2">
    <citation type="submission" date="2018-05" db="EMBL/GenBank/DDBJ databases">
        <title>OmerRS3 (Oryza meridionalis Reference Sequence Version 3).</title>
        <authorList>
            <person name="Zhang J."/>
            <person name="Kudrna D."/>
            <person name="Lee S."/>
            <person name="Talag J."/>
            <person name="Welchert J."/>
            <person name="Wing R.A."/>
        </authorList>
    </citation>
    <scope>NUCLEOTIDE SEQUENCE [LARGE SCALE GENOMIC DNA]</scope>
    <source>
        <strain evidence="2">cv. OR44</strain>
    </source>
</reference>
<feature type="compositionally biased region" description="Basic and acidic residues" evidence="1">
    <location>
        <begin position="44"/>
        <end position="53"/>
    </location>
</feature>
<keyword evidence="3" id="KW-1185">Reference proteome</keyword>
<dbReference type="AlphaFoldDB" id="A0A0E0D389"/>
<feature type="compositionally biased region" description="Basic and acidic residues" evidence="1">
    <location>
        <begin position="95"/>
        <end position="118"/>
    </location>
</feature>
<dbReference type="Gramene" id="OMERI03G22200.1">
    <property type="protein sequence ID" value="OMERI03G22200.1"/>
    <property type="gene ID" value="OMERI03G22200"/>
</dbReference>
<feature type="region of interest" description="Disordered" evidence="1">
    <location>
        <begin position="14"/>
        <end position="144"/>
    </location>
</feature>
<reference evidence="2" key="1">
    <citation type="submission" date="2015-04" db="UniProtKB">
        <authorList>
            <consortium name="EnsemblPlants"/>
        </authorList>
    </citation>
    <scope>IDENTIFICATION</scope>
</reference>